<accession>A0A2S7VFS5</accession>
<dbReference type="Proteomes" id="UP000238707">
    <property type="component" value="Unassembled WGS sequence"/>
</dbReference>
<protein>
    <submittedName>
        <fullName evidence="2">Pilus assembly protein</fullName>
    </submittedName>
</protein>
<dbReference type="InterPro" id="IPR007047">
    <property type="entry name" value="Flp_Fap"/>
</dbReference>
<dbReference type="Pfam" id="PF04964">
    <property type="entry name" value="Flp_Fap"/>
    <property type="match status" value="1"/>
</dbReference>
<keyword evidence="1" id="KW-0472">Membrane</keyword>
<name>A0A2S7VFS5_9VIBR</name>
<dbReference type="EMBL" id="MSCI01000002">
    <property type="protein sequence ID" value="PQJ60612.1"/>
    <property type="molecule type" value="Genomic_DNA"/>
</dbReference>
<keyword evidence="3" id="KW-1185">Reference proteome</keyword>
<comment type="caution">
    <text evidence="2">The sequence shown here is derived from an EMBL/GenBank/DDBJ whole genome shotgun (WGS) entry which is preliminary data.</text>
</comment>
<gene>
    <name evidence="2" type="ORF">BTO10_14775</name>
</gene>
<evidence type="ECO:0000256" key="1">
    <source>
        <dbReference type="SAM" id="Phobius"/>
    </source>
</evidence>
<organism evidence="2 3">
    <name type="scientific">Vibrio chagasii</name>
    <dbReference type="NCBI Taxonomy" id="170679"/>
    <lineage>
        <taxon>Bacteria</taxon>
        <taxon>Pseudomonadati</taxon>
        <taxon>Pseudomonadota</taxon>
        <taxon>Gammaproteobacteria</taxon>
        <taxon>Vibrionales</taxon>
        <taxon>Vibrionaceae</taxon>
        <taxon>Vibrio</taxon>
    </lineage>
</organism>
<evidence type="ECO:0000313" key="2">
    <source>
        <dbReference type="EMBL" id="PQJ60612.1"/>
    </source>
</evidence>
<evidence type="ECO:0000313" key="3">
    <source>
        <dbReference type="Proteomes" id="UP000238707"/>
    </source>
</evidence>
<keyword evidence="1" id="KW-1133">Transmembrane helix</keyword>
<dbReference type="RefSeq" id="WP_105025036.1">
    <property type="nucleotide sequence ID" value="NZ_MSCI01000002.1"/>
</dbReference>
<dbReference type="AlphaFoldDB" id="A0A2S7VFS5"/>
<feature type="transmembrane region" description="Helical" evidence="1">
    <location>
        <begin position="21"/>
        <end position="43"/>
    </location>
</feature>
<proteinExistence type="predicted"/>
<reference evidence="2 3" key="1">
    <citation type="submission" date="2016-12" db="EMBL/GenBank/DDBJ databases">
        <title>Diversity of luminous bacteria.</title>
        <authorList>
            <person name="Yoshizawa S."/>
            <person name="Kogure K."/>
        </authorList>
    </citation>
    <scope>NUCLEOTIDE SEQUENCE [LARGE SCALE GENOMIC DNA]</scope>
    <source>
        <strain evidence="2 3">LC2-408</strain>
    </source>
</reference>
<keyword evidence="1" id="KW-0812">Transmembrane</keyword>
<sequence length="70" mass="7418">MITKLYVKTTMFLSQFKSDERGVTAIEYGLIGVAMAVLLAAALNGDGFIGKLSAAFGKISTEINTATTKQ</sequence>